<evidence type="ECO:0000313" key="1">
    <source>
        <dbReference type="Proteomes" id="UP000790787"/>
    </source>
</evidence>
<dbReference type="RefSeq" id="XP_075107014.1">
    <property type="nucleotide sequence ID" value="XM_075250913.1"/>
</dbReference>
<name>A0AC58UCP5_TOBAC</name>
<evidence type="ECO:0000313" key="2">
    <source>
        <dbReference type="RefSeq" id="XP_075107014.1"/>
    </source>
</evidence>
<proteinExistence type="predicted"/>
<organism evidence="1 2">
    <name type="scientific">Nicotiana tabacum</name>
    <name type="common">Common tobacco</name>
    <dbReference type="NCBI Taxonomy" id="4097"/>
    <lineage>
        <taxon>Eukaryota</taxon>
        <taxon>Viridiplantae</taxon>
        <taxon>Streptophyta</taxon>
        <taxon>Embryophyta</taxon>
        <taxon>Tracheophyta</taxon>
        <taxon>Spermatophyta</taxon>
        <taxon>Magnoliopsida</taxon>
        <taxon>eudicotyledons</taxon>
        <taxon>Gunneridae</taxon>
        <taxon>Pentapetalae</taxon>
        <taxon>asterids</taxon>
        <taxon>lamiids</taxon>
        <taxon>Solanales</taxon>
        <taxon>Solanaceae</taxon>
        <taxon>Nicotianoideae</taxon>
        <taxon>Nicotianeae</taxon>
        <taxon>Nicotiana</taxon>
    </lineage>
</organism>
<gene>
    <name evidence="2" type="primary">LOC142179996</name>
</gene>
<sequence>MEYLYRILKYMSDLPDFKYHPMCKHLKLTHLVFADDLMIFCKGQEKYIRRVIEALNHFTRVTRLIANMEKSNIFIAGVDDHTKATLLSITGFSLGTFPIRYLGLSVSPKKRNKLECHQLIDKITQKIQNGYAK</sequence>
<protein>
    <submittedName>
        <fullName evidence="2">Uncharacterized protein LOC142179996</fullName>
    </submittedName>
</protein>
<reference evidence="1" key="1">
    <citation type="journal article" date="2014" name="Nat. Commun.">
        <title>The tobacco genome sequence and its comparison with those of tomato and potato.</title>
        <authorList>
            <person name="Sierro N."/>
            <person name="Battey J.N."/>
            <person name="Ouadi S."/>
            <person name="Bakaher N."/>
            <person name="Bovet L."/>
            <person name="Willig A."/>
            <person name="Goepfert S."/>
            <person name="Peitsch M.C."/>
            <person name="Ivanov N.V."/>
        </authorList>
    </citation>
    <scope>NUCLEOTIDE SEQUENCE [LARGE SCALE GENOMIC DNA]</scope>
</reference>
<keyword evidence="1" id="KW-1185">Reference proteome</keyword>
<accession>A0AC58UCP5</accession>
<dbReference type="Proteomes" id="UP000790787">
    <property type="component" value="Chromosome 4"/>
</dbReference>
<reference evidence="2" key="2">
    <citation type="submission" date="2025-08" db="UniProtKB">
        <authorList>
            <consortium name="RefSeq"/>
        </authorList>
    </citation>
    <scope>IDENTIFICATION</scope>
    <source>
        <tissue evidence="2">Leaf</tissue>
    </source>
</reference>